<protein>
    <submittedName>
        <fullName evidence="10">Two-component system, OmpR family, response regulator MprA</fullName>
    </submittedName>
</protein>
<dbReference type="GO" id="GO:0005829">
    <property type="term" value="C:cytosol"/>
    <property type="evidence" value="ECO:0007669"/>
    <property type="project" value="TreeGrafter"/>
</dbReference>
<dbReference type="GO" id="GO:0000976">
    <property type="term" value="F:transcription cis-regulatory region binding"/>
    <property type="evidence" value="ECO:0007669"/>
    <property type="project" value="TreeGrafter"/>
</dbReference>
<dbReference type="InterPro" id="IPR001867">
    <property type="entry name" value="OmpR/PhoB-type_DNA-bd"/>
</dbReference>
<dbReference type="EMBL" id="FQYR01000003">
    <property type="protein sequence ID" value="SHJ15220.1"/>
    <property type="molecule type" value="Genomic_DNA"/>
</dbReference>
<dbReference type="PROSITE" id="PS50110">
    <property type="entry name" value="RESPONSE_REGULATORY"/>
    <property type="match status" value="1"/>
</dbReference>
<keyword evidence="2" id="KW-0902">Two-component regulatory system</keyword>
<dbReference type="InterPro" id="IPR036388">
    <property type="entry name" value="WH-like_DNA-bd_sf"/>
</dbReference>
<evidence type="ECO:0000256" key="4">
    <source>
        <dbReference type="ARBA" id="ARBA00023125"/>
    </source>
</evidence>
<feature type="DNA-binding region" description="OmpR/PhoB-type" evidence="7">
    <location>
        <begin position="123"/>
        <end position="217"/>
    </location>
</feature>
<evidence type="ECO:0000256" key="1">
    <source>
        <dbReference type="ARBA" id="ARBA00022553"/>
    </source>
</evidence>
<dbReference type="SUPFAM" id="SSF52172">
    <property type="entry name" value="CheY-like"/>
    <property type="match status" value="1"/>
</dbReference>
<keyword evidence="11" id="KW-1185">Reference proteome</keyword>
<dbReference type="InterPro" id="IPR011006">
    <property type="entry name" value="CheY-like_superfamily"/>
</dbReference>
<dbReference type="PANTHER" id="PTHR48111">
    <property type="entry name" value="REGULATOR OF RPOS"/>
    <property type="match status" value="1"/>
</dbReference>
<evidence type="ECO:0000256" key="3">
    <source>
        <dbReference type="ARBA" id="ARBA00023015"/>
    </source>
</evidence>
<keyword evidence="5" id="KW-0804">Transcription</keyword>
<dbReference type="STRING" id="1123071.SAMN02745181_1313"/>
<organism evidence="10 11">
    <name type="scientific">Rubritalea squalenifaciens DSM 18772</name>
    <dbReference type="NCBI Taxonomy" id="1123071"/>
    <lineage>
        <taxon>Bacteria</taxon>
        <taxon>Pseudomonadati</taxon>
        <taxon>Verrucomicrobiota</taxon>
        <taxon>Verrucomicrobiia</taxon>
        <taxon>Verrucomicrobiales</taxon>
        <taxon>Rubritaleaceae</taxon>
        <taxon>Rubritalea</taxon>
    </lineage>
</organism>
<dbReference type="Pfam" id="PF00486">
    <property type="entry name" value="Trans_reg_C"/>
    <property type="match status" value="1"/>
</dbReference>
<name>A0A1M6GZ65_9BACT</name>
<dbReference type="Gene3D" id="6.10.250.690">
    <property type="match status" value="1"/>
</dbReference>
<dbReference type="Gene3D" id="1.10.10.10">
    <property type="entry name" value="Winged helix-like DNA-binding domain superfamily/Winged helix DNA-binding domain"/>
    <property type="match status" value="1"/>
</dbReference>
<dbReference type="SUPFAM" id="SSF46894">
    <property type="entry name" value="C-terminal effector domain of the bipartite response regulators"/>
    <property type="match status" value="1"/>
</dbReference>
<feature type="domain" description="Response regulatory" evidence="8">
    <location>
        <begin position="2"/>
        <end position="115"/>
    </location>
</feature>
<evidence type="ECO:0000256" key="5">
    <source>
        <dbReference type="ARBA" id="ARBA00023163"/>
    </source>
</evidence>
<evidence type="ECO:0000256" key="6">
    <source>
        <dbReference type="PROSITE-ProRule" id="PRU00169"/>
    </source>
</evidence>
<dbReference type="PROSITE" id="PS51755">
    <property type="entry name" value="OMPR_PHOB"/>
    <property type="match status" value="1"/>
</dbReference>
<evidence type="ECO:0000256" key="2">
    <source>
        <dbReference type="ARBA" id="ARBA00023012"/>
    </source>
</evidence>
<dbReference type="GO" id="GO:0000156">
    <property type="term" value="F:phosphorelay response regulator activity"/>
    <property type="evidence" value="ECO:0007669"/>
    <property type="project" value="TreeGrafter"/>
</dbReference>
<evidence type="ECO:0000256" key="7">
    <source>
        <dbReference type="PROSITE-ProRule" id="PRU01091"/>
    </source>
</evidence>
<dbReference type="Pfam" id="PF00072">
    <property type="entry name" value="Response_reg"/>
    <property type="match status" value="1"/>
</dbReference>
<dbReference type="AlphaFoldDB" id="A0A1M6GZ65"/>
<dbReference type="SMART" id="SM00862">
    <property type="entry name" value="Trans_reg_C"/>
    <property type="match status" value="1"/>
</dbReference>
<dbReference type="RefSeq" id="WP_143158693.1">
    <property type="nucleotide sequence ID" value="NZ_FQYR01000003.1"/>
</dbReference>
<dbReference type="Proteomes" id="UP000184510">
    <property type="component" value="Unassembled WGS sequence"/>
</dbReference>
<keyword evidence="3" id="KW-0805">Transcription regulation</keyword>
<evidence type="ECO:0000259" key="8">
    <source>
        <dbReference type="PROSITE" id="PS50110"/>
    </source>
</evidence>
<dbReference type="InterPro" id="IPR016032">
    <property type="entry name" value="Sig_transdc_resp-reg_C-effctor"/>
</dbReference>
<keyword evidence="4 7" id="KW-0238">DNA-binding</keyword>
<dbReference type="CDD" id="cd00383">
    <property type="entry name" value="trans_reg_C"/>
    <property type="match status" value="1"/>
</dbReference>
<gene>
    <name evidence="10" type="ORF">SAMN02745181_1313</name>
</gene>
<dbReference type="GO" id="GO:0032993">
    <property type="term" value="C:protein-DNA complex"/>
    <property type="evidence" value="ECO:0007669"/>
    <property type="project" value="TreeGrafter"/>
</dbReference>
<dbReference type="GO" id="GO:0006355">
    <property type="term" value="P:regulation of DNA-templated transcription"/>
    <property type="evidence" value="ECO:0007669"/>
    <property type="project" value="InterPro"/>
</dbReference>
<reference evidence="10 11" key="1">
    <citation type="submission" date="2016-11" db="EMBL/GenBank/DDBJ databases">
        <authorList>
            <person name="Jaros S."/>
            <person name="Januszkiewicz K."/>
            <person name="Wedrychowicz H."/>
        </authorList>
    </citation>
    <scope>NUCLEOTIDE SEQUENCE [LARGE SCALE GENOMIC DNA]</scope>
    <source>
        <strain evidence="10 11">DSM 18772</strain>
    </source>
</reference>
<keyword evidence="1 6" id="KW-0597">Phosphoprotein</keyword>
<accession>A0A1M6GZ65</accession>
<evidence type="ECO:0000259" key="9">
    <source>
        <dbReference type="PROSITE" id="PS51755"/>
    </source>
</evidence>
<evidence type="ECO:0000313" key="11">
    <source>
        <dbReference type="Proteomes" id="UP000184510"/>
    </source>
</evidence>
<evidence type="ECO:0000313" key="10">
    <source>
        <dbReference type="EMBL" id="SHJ15220.1"/>
    </source>
</evidence>
<dbReference type="InParanoid" id="A0A1M6GZ65"/>
<dbReference type="InterPro" id="IPR001789">
    <property type="entry name" value="Sig_transdc_resp-reg_receiver"/>
</dbReference>
<feature type="modified residue" description="4-aspartylphosphate" evidence="6">
    <location>
        <position position="51"/>
    </location>
</feature>
<dbReference type="Gene3D" id="3.40.50.2300">
    <property type="match status" value="1"/>
</dbReference>
<feature type="domain" description="OmpR/PhoB-type" evidence="9">
    <location>
        <begin position="123"/>
        <end position="217"/>
    </location>
</feature>
<dbReference type="InterPro" id="IPR039420">
    <property type="entry name" value="WalR-like"/>
</dbReference>
<dbReference type="FunFam" id="3.40.50.2300:FF:000001">
    <property type="entry name" value="DNA-binding response regulator PhoB"/>
    <property type="match status" value="1"/>
</dbReference>
<dbReference type="OrthoDB" id="9778145at2"/>
<dbReference type="PANTHER" id="PTHR48111:SF1">
    <property type="entry name" value="TWO-COMPONENT RESPONSE REGULATOR ORR33"/>
    <property type="match status" value="1"/>
</dbReference>
<sequence>MHIVVIEDEPDLGSILKEILEMEGHHVELMTNGRDGLNLALHAQPDLVLIDVMLPELNGWEVLKALRRKSDVPVLMLTAMDATQDRVRGLDLGADDYQTKPFEVEELQARVRALLRRKTGSSTTKIEFAPRLTFCQKERKVTKDGEEVSLTSRELALLEYFIQNQGRTLTRTMIDERFIDYSDAESDVLSVLIYRLRKKLGSNTIKTRRGLGFELPKFSHQ</sequence>
<dbReference type="SMART" id="SM00448">
    <property type="entry name" value="REC"/>
    <property type="match status" value="1"/>
</dbReference>
<proteinExistence type="predicted"/>